<comment type="caution">
    <text evidence="2">The sequence shown here is derived from an EMBL/GenBank/DDBJ whole genome shotgun (WGS) entry which is preliminary data.</text>
</comment>
<dbReference type="OrthoDB" id="5525274at2"/>
<evidence type="ECO:0000313" key="3">
    <source>
        <dbReference type="Proteomes" id="UP000306147"/>
    </source>
</evidence>
<feature type="region of interest" description="Disordered" evidence="1">
    <location>
        <begin position="50"/>
        <end position="80"/>
    </location>
</feature>
<dbReference type="EMBL" id="SRXT01000004">
    <property type="protein sequence ID" value="TGX53700.1"/>
    <property type="molecule type" value="Genomic_DNA"/>
</dbReference>
<organism evidence="2 3">
    <name type="scientific">Sphingomonas gei</name>
    <dbReference type="NCBI Taxonomy" id="1395960"/>
    <lineage>
        <taxon>Bacteria</taxon>
        <taxon>Pseudomonadati</taxon>
        <taxon>Pseudomonadota</taxon>
        <taxon>Alphaproteobacteria</taxon>
        <taxon>Sphingomonadales</taxon>
        <taxon>Sphingomonadaceae</taxon>
        <taxon>Sphingomonas</taxon>
    </lineage>
</organism>
<dbReference type="Proteomes" id="UP000306147">
    <property type="component" value="Unassembled WGS sequence"/>
</dbReference>
<reference evidence="2 3" key="1">
    <citation type="submission" date="2019-04" db="EMBL/GenBank/DDBJ databases">
        <title>Sphingomonas psychrotolerans sp. nov., isolated from soil in the Tianshan Mountains, Xinjiang, China.</title>
        <authorList>
            <person name="Luo Y."/>
            <person name="Sheng H."/>
        </authorList>
    </citation>
    <scope>NUCLEOTIDE SEQUENCE [LARGE SCALE GENOMIC DNA]</scope>
    <source>
        <strain evidence="2 3">ZFGT-11</strain>
    </source>
</reference>
<dbReference type="RefSeq" id="WP_135964203.1">
    <property type="nucleotide sequence ID" value="NZ_SRXT01000004.1"/>
</dbReference>
<sequence length="495" mass="53926">MSVAIARLRLRGPPDRAAMARFAIEDGIRTSWPDDERLVLIRRVALGRTQPDQRPDRRSAQFRQAWETATQGRRHGGDSSAGDANCVWFASRGEAWRLLLRELIAGRRPVAWFWRLAVPDWQGVPAREWLAAALGEALAGDGAIEPVALVEAVAAEGGIDLLFAAAEQMVAGMARLSIAAADPLAERDAAVASATTADEPQALERAAIALVLAMRENLPEKLVATIEQLVLRIGVAAPLARRLLERILLRGSPSLQLAPRQLAAAVRSYAGLLDTGRVPAALVAHRAVERNADAAAAAFAERLSEARPAGGADAATPTVPIPEPAQVPASEAKALAASPALPSLLDEAESPFAGLWLVVPLLIRLGFREWLADHPDCAAADGGRRLIRAIGRHFDVEPGDAAMLPLVDCAPGDPNFARPWRVAMDFHLWRRARIRLHEVVRRPGWLRQAEERLAIRFDPESVDLRLRRHALDVDPGWTDWLGLSIRYRYAKRGEP</sequence>
<proteinExistence type="predicted"/>
<protein>
    <submittedName>
        <fullName evidence="2">Uncharacterized protein</fullName>
    </submittedName>
</protein>
<name>A0A4S1XDX1_9SPHN</name>
<accession>A0A4S1XDX1</accession>
<evidence type="ECO:0000313" key="2">
    <source>
        <dbReference type="EMBL" id="TGX53700.1"/>
    </source>
</evidence>
<evidence type="ECO:0000256" key="1">
    <source>
        <dbReference type="SAM" id="MobiDB-lite"/>
    </source>
</evidence>
<dbReference type="AlphaFoldDB" id="A0A4S1XDX1"/>
<gene>
    <name evidence="2" type="ORF">E5A73_12855</name>
</gene>
<keyword evidence="3" id="KW-1185">Reference proteome</keyword>